<proteinExistence type="predicted"/>
<protein>
    <submittedName>
        <fullName evidence="2">Uncharacterized protein</fullName>
    </submittedName>
</protein>
<organism evidence="2 3">
    <name type="scientific">Salix dunnii</name>
    <dbReference type="NCBI Taxonomy" id="1413687"/>
    <lineage>
        <taxon>Eukaryota</taxon>
        <taxon>Viridiplantae</taxon>
        <taxon>Streptophyta</taxon>
        <taxon>Embryophyta</taxon>
        <taxon>Tracheophyta</taxon>
        <taxon>Spermatophyta</taxon>
        <taxon>Magnoliopsida</taxon>
        <taxon>eudicotyledons</taxon>
        <taxon>Gunneridae</taxon>
        <taxon>Pentapetalae</taxon>
        <taxon>rosids</taxon>
        <taxon>fabids</taxon>
        <taxon>Malpighiales</taxon>
        <taxon>Salicaceae</taxon>
        <taxon>Saliceae</taxon>
        <taxon>Salix</taxon>
    </lineage>
</organism>
<feature type="compositionally biased region" description="Polar residues" evidence="1">
    <location>
        <begin position="147"/>
        <end position="157"/>
    </location>
</feature>
<keyword evidence="3" id="KW-1185">Reference proteome</keyword>
<evidence type="ECO:0000313" key="3">
    <source>
        <dbReference type="Proteomes" id="UP000657918"/>
    </source>
</evidence>
<dbReference type="OrthoDB" id="1928482at2759"/>
<comment type="caution">
    <text evidence="2">The sequence shown here is derived from an EMBL/GenBank/DDBJ whole genome shotgun (WGS) entry which is preliminary data.</text>
</comment>
<evidence type="ECO:0000256" key="1">
    <source>
        <dbReference type="SAM" id="MobiDB-lite"/>
    </source>
</evidence>
<evidence type="ECO:0000313" key="2">
    <source>
        <dbReference type="EMBL" id="KAF9665462.1"/>
    </source>
</evidence>
<feature type="region of interest" description="Disordered" evidence="1">
    <location>
        <begin position="137"/>
        <end position="157"/>
    </location>
</feature>
<reference evidence="2 3" key="1">
    <citation type="submission" date="2020-10" db="EMBL/GenBank/DDBJ databases">
        <title>Plant Genome Project.</title>
        <authorList>
            <person name="Zhang R.-G."/>
        </authorList>
    </citation>
    <scope>NUCLEOTIDE SEQUENCE [LARGE SCALE GENOMIC DNA]</scope>
    <source>
        <strain evidence="2">FAFU-HL-1</strain>
        <tissue evidence="2">Leaf</tissue>
    </source>
</reference>
<sequence length="221" mass="25339">MDNYQSIENRRFTFLIVRKHSKFFPSASSNRGRRKRIMGDDRCNTPCKPRYDITMSRRTRKPVMSFEEANQNPKTVLVSPDEESDAKDVVVHYKETDSFPAKVGVEEDRKSSLEKLIIISNSGNQESEPTKLVVQETRGEDDESIESKLSGSRSSLGQHFKGEEKQLQLVTMKQAKEGIEGVKLKGMVGRYVKVLSHLIRVKRDKRLNNGSRKKPLLRLPM</sequence>
<dbReference type="EMBL" id="JADGMS010000016">
    <property type="protein sequence ID" value="KAF9665462.1"/>
    <property type="molecule type" value="Genomic_DNA"/>
</dbReference>
<name>A0A835J6F5_9ROSI</name>
<gene>
    <name evidence="2" type="ORF">SADUNF_Sadunf16G0125300</name>
</gene>
<accession>A0A835J6F5</accession>
<dbReference type="Proteomes" id="UP000657918">
    <property type="component" value="Chromosome 16"/>
</dbReference>
<dbReference type="AlphaFoldDB" id="A0A835J6F5"/>